<feature type="chain" id="PRO_5021919656" description="GerMN domain-containing protein" evidence="1">
    <location>
        <begin position="19"/>
        <end position="597"/>
    </location>
</feature>
<evidence type="ECO:0000256" key="1">
    <source>
        <dbReference type="SAM" id="SignalP"/>
    </source>
</evidence>
<evidence type="ECO:0000313" key="3">
    <source>
        <dbReference type="EMBL" id="GEO30333.1"/>
    </source>
</evidence>
<feature type="signal peptide" evidence="1">
    <location>
        <begin position="1"/>
        <end position="18"/>
    </location>
</feature>
<dbReference type="OrthoDB" id="3226781at2"/>
<name>A0A512D1J3_9MICO</name>
<evidence type="ECO:0000259" key="2">
    <source>
        <dbReference type="SMART" id="SM00909"/>
    </source>
</evidence>
<comment type="caution">
    <text evidence="3">The sequence shown here is derived from an EMBL/GenBank/DDBJ whole genome shotgun (WGS) entry which is preliminary data.</text>
</comment>
<dbReference type="InterPro" id="IPR059026">
    <property type="entry name" value="LpqB_N"/>
</dbReference>
<dbReference type="InterPro" id="IPR019606">
    <property type="entry name" value="GerMN"/>
</dbReference>
<dbReference type="PROSITE" id="PS51257">
    <property type="entry name" value="PROKAR_LIPOPROTEIN"/>
    <property type="match status" value="1"/>
</dbReference>
<protein>
    <recommendedName>
        <fullName evidence="2">GerMN domain-containing protein</fullName>
    </recommendedName>
</protein>
<evidence type="ECO:0000313" key="4">
    <source>
        <dbReference type="Proteomes" id="UP000321534"/>
    </source>
</evidence>
<keyword evidence="4" id="KW-1185">Reference proteome</keyword>
<dbReference type="SUPFAM" id="SSF82171">
    <property type="entry name" value="DPP6 N-terminal domain-like"/>
    <property type="match status" value="1"/>
</dbReference>
<dbReference type="Gene3D" id="2.130.10.10">
    <property type="entry name" value="YVTN repeat-like/Quinoprotein amine dehydrogenase"/>
    <property type="match status" value="1"/>
</dbReference>
<dbReference type="AlphaFoldDB" id="A0A512D1J3"/>
<sequence length="597" mass="63495">MRSRRFAALLLVASTVLAACGGLPGTGPVVEGRPLGEVINEPVRVVAVGPVDGASQEAIVRGFLRAGEDTDETHATGRSFLAPQSVDLWRWSSEDVVVYDGDLTVKQLGDDNVQVTATGMARLTPDGRYIEQPPGTREKVTFGVTKVGGEWRIELPATGFGLWLDNDQFNRVYVRRFIHYVSRNGRDLVPDARWFPIGTRLATTLARAQLSAVPPYLSGAVSTGVPTGTRLAVNAVPVTAGKAQVNLSSQALSADPANRAAMWAQLTKTLSQVSSVASVSLAVDNTQLELPGGVTSVSSAADLGYDTVPQSIFDTALLRSGDAIRRFDPRYVPDTQASKRPDLKPKDGDIARVPDTWVDLALSDDGKQVAAVSADRSELSIWRATEQTRSVPPFATSLTKPVYDANGYLWTAGRDSKGDERVFVLDSASSDPKTAAKAIDTPWLGQRRVTALAVSPDAARMLVITTDRSGGDVRLGLTGIVRATNGEPQSLAEPLDQAQSLTRIQDVTWLDPATFAVLGQVGEKDPMRPWLASIGAGVDGTRPGIGRLNAVPGAVRITTVGGPRGILIVTSDKRVLARAGTNWPLIERGSDVLVPGS</sequence>
<accession>A0A512D1J3</accession>
<dbReference type="Proteomes" id="UP000321534">
    <property type="component" value="Unassembled WGS sequence"/>
</dbReference>
<gene>
    <name evidence="3" type="ORF">TAE01_21430</name>
</gene>
<keyword evidence="1" id="KW-0732">Signal</keyword>
<dbReference type="Pfam" id="PF10647">
    <property type="entry name" value="Gmad1"/>
    <property type="match status" value="1"/>
</dbReference>
<dbReference type="EMBL" id="BJYX01000010">
    <property type="protein sequence ID" value="GEO30333.1"/>
    <property type="molecule type" value="Genomic_DNA"/>
</dbReference>
<organism evidence="3 4">
    <name type="scientific">Terrabacter aerolatus</name>
    <dbReference type="NCBI Taxonomy" id="422442"/>
    <lineage>
        <taxon>Bacteria</taxon>
        <taxon>Bacillati</taxon>
        <taxon>Actinomycetota</taxon>
        <taxon>Actinomycetes</taxon>
        <taxon>Micrococcales</taxon>
        <taxon>Intrasporangiaceae</taxon>
        <taxon>Terrabacter</taxon>
    </lineage>
</organism>
<dbReference type="Pfam" id="PF25976">
    <property type="entry name" value="LpqB_N"/>
    <property type="match status" value="1"/>
</dbReference>
<dbReference type="Pfam" id="PF10646">
    <property type="entry name" value="Germane"/>
    <property type="match status" value="1"/>
</dbReference>
<reference evidence="3 4" key="1">
    <citation type="submission" date="2019-07" db="EMBL/GenBank/DDBJ databases">
        <title>Whole genome shotgun sequence of Terrabacter aerolatus NBRC 106305.</title>
        <authorList>
            <person name="Hosoyama A."/>
            <person name="Uohara A."/>
            <person name="Ohji S."/>
            <person name="Ichikawa N."/>
        </authorList>
    </citation>
    <scope>NUCLEOTIDE SEQUENCE [LARGE SCALE GENOMIC DNA]</scope>
    <source>
        <strain evidence="3 4">NBRC 106305</strain>
    </source>
</reference>
<dbReference type="SMART" id="SM00909">
    <property type="entry name" value="Germane"/>
    <property type="match status" value="1"/>
</dbReference>
<dbReference type="InterPro" id="IPR015943">
    <property type="entry name" value="WD40/YVTN_repeat-like_dom_sf"/>
</dbReference>
<feature type="domain" description="GerMN" evidence="2">
    <location>
        <begin position="202"/>
        <end position="292"/>
    </location>
</feature>
<dbReference type="RefSeq" id="WP_147066223.1">
    <property type="nucleotide sequence ID" value="NZ_BAAARO010000016.1"/>
</dbReference>
<proteinExistence type="predicted"/>
<dbReference type="InterPro" id="IPR018910">
    <property type="entry name" value="LpqB_C"/>
</dbReference>